<evidence type="ECO:0000256" key="4">
    <source>
        <dbReference type="PIRSR" id="PIRSR004846-1"/>
    </source>
</evidence>
<keyword evidence="7" id="KW-1185">Reference proteome</keyword>
<dbReference type="EMBL" id="QAOQ01000004">
    <property type="protein sequence ID" value="PTQ96974.1"/>
    <property type="molecule type" value="Genomic_DNA"/>
</dbReference>
<evidence type="ECO:0000313" key="6">
    <source>
        <dbReference type="EMBL" id="PTQ96974.1"/>
    </source>
</evidence>
<evidence type="ECO:0000313" key="7">
    <source>
        <dbReference type="Proteomes" id="UP000244168"/>
    </source>
</evidence>
<proteinExistence type="inferred from homology"/>
<comment type="similarity">
    <text evidence="1">Belongs to the bacterial solute-binding protein ModA family.</text>
</comment>
<evidence type="ECO:0000256" key="2">
    <source>
        <dbReference type="ARBA" id="ARBA00022723"/>
    </source>
</evidence>
<dbReference type="NCBIfam" id="TIGR01256">
    <property type="entry name" value="modA"/>
    <property type="match status" value="1"/>
</dbReference>
<keyword evidence="4" id="KW-0500">Molybdenum</keyword>
<sequence length="254" mass="27210">MKLFIKALIITIVLSAANLVVQAQTIRVAAAANLQAVIKVLQADFKKRTGISVDAVTGSSGNLVAQINNGAPYDVFLSADMEFPQKLKQSGQSVKDPVVYAMGSLVICSKENINLKNWQKLIVTDAVGKIAIANPKIAPYGRAAEESLQKAGLLEQVRAKAVYGESISQVNTYITTGVVTVGFTTQSLVKDPANATKLYWQAISPKTYAPIEQGMVVLKHATDAGNVAAANRFYQYMLSGAAKSILKKYGYIVP</sequence>
<dbReference type="Gene3D" id="3.40.190.10">
    <property type="entry name" value="Periplasmic binding protein-like II"/>
    <property type="match status" value="2"/>
</dbReference>
<dbReference type="GO" id="GO:0046872">
    <property type="term" value="F:metal ion binding"/>
    <property type="evidence" value="ECO:0007669"/>
    <property type="project" value="UniProtKB-KW"/>
</dbReference>
<dbReference type="SUPFAM" id="SSF53850">
    <property type="entry name" value="Periplasmic binding protein-like II"/>
    <property type="match status" value="1"/>
</dbReference>
<name>A0A2T5JAA6_9SPHI</name>
<evidence type="ECO:0000256" key="1">
    <source>
        <dbReference type="ARBA" id="ARBA00009175"/>
    </source>
</evidence>
<keyword evidence="2 4" id="KW-0479">Metal-binding</keyword>
<protein>
    <submittedName>
        <fullName evidence="6">Molybdate transport system substrate-binding protein</fullName>
    </submittedName>
</protein>
<dbReference type="GO" id="GO:0030973">
    <property type="term" value="F:molybdate ion binding"/>
    <property type="evidence" value="ECO:0007669"/>
    <property type="project" value="InterPro"/>
</dbReference>
<gene>
    <name evidence="6" type="ORF">C8P68_104468</name>
</gene>
<dbReference type="Proteomes" id="UP000244168">
    <property type="component" value="Unassembled WGS sequence"/>
</dbReference>
<dbReference type="Pfam" id="PF13531">
    <property type="entry name" value="SBP_bac_11"/>
    <property type="match status" value="1"/>
</dbReference>
<dbReference type="CDD" id="cd13539">
    <property type="entry name" value="PBP2_AvModA"/>
    <property type="match status" value="1"/>
</dbReference>
<dbReference type="GO" id="GO:0015689">
    <property type="term" value="P:molybdate ion transport"/>
    <property type="evidence" value="ECO:0007669"/>
    <property type="project" value="InterPro"/>
</dbReference>
<dbReference type="PANTHER" id="PTHR30632:SF14">
    <property type="entry name" value="TUNGSTATE_MOLYBDATE_CHROMATE-BINDING PROTEIN MODA"/>
    <property type="match status" value="1"/>
</dbReference>
<dbReference type="RefSeq" id="WP_107828911.1">
    <property type="nucleotide sequence ID" value="NZ_CP160205.1"/>
</dbReference>
<accession>A0A2T5JAA6</accession>
<evidence type="ECO:0000256" key="5">
    <source>
        <dbReference type="SAM" id="SignalP"/>
    </source>
</evidence>
<evidence type="ECO:0000256" key="3">
    <source>
        <dbReference type="ARBA" id="ARBA00022729"/>
    </source>
</evidence>
<reference evidence="6 7" key="1">
    <citation type="submission" date="2018-04" db="EMBL/GenBank/DDBJ databases">
        <title>Genomic Encyclopedia of Archaeal and Bacterial Type Strains, Phase II (KMG-II): from individual species to whole genera.</title>
        <authorList>
            <person name="Goeker M."/>
        </authorList>
    </citation>
    <scope>NUCLEOTIDE SEQUENCE [LARGE SCALE GENOMIC DNA]</scope>
    <source>
        <strain evidence="6 7">DSM 26809</strain>
    </source>
</reference>
<feature type="binding site" evidence="4">
    <location>
        <position position="167"/>
    </location>
    <ligand>
        <name>molybdate</name>
        <dbReference type="ChEBI" id="CHEBI:36264"/>
    </ligand>
</feature>
<dbReference type="InterPro" id="IPR005950">
    <property type="entry name" value="ModA"/>
</dbReference>
<dbReference type="PANTHER" id="PTHR30632">
    <property type="entry name" value="MOLYBDATE-BINDING PERIPLASMIC PROTEIN"/>
    <property type="match status" value="1"/>
</dbReference>
<dbReference type="OrthoDB" id="9785015at2"/>
<comment type="caution">
    <text evidence="6">The sequence shown here is derived from an EMBL/GenBank/DDBJ whole genome shotgun (WGS) entry which is preliminary data.</text>
</comment>
<feature type="binding site" evidence="4">
    <location>
        <position position="60"/>
    </location>
    <ligand>
        <name>molybdate</name>
        <dbReference type="ChEBI" id="CHEBI:36264"/>
    </ligand>
</feature>
<feature type="signal peptide" evidence="5">
    <location>
        <begin position="1"/>
        <end position="23"/>
    </location>
</feature>
<dbReference type="InterPro" id="IPR050682">
    <property type="entry name" value="ModA/WtpA"/>
</dbReference>
<dbReference type="InterPro" id="IPR044084">
    <property type="entry name" value="AvModA-like_subst-bd"/>
</dbReference>
<dbReference type="AlphaFoldDB" id="A0A2T5JAA6"/>
<keyword evidence="3 5" id="KW-0732">Signal</keyword>
<feature type="chain" id="PRO_5015408851" evidence="5">
    <location>
        <begin position="24"/>
        <end position="254"/>
    </location>
</feature>
<dbReference type="PIRSF" id="PIRSF004846">
    <property type="entry name" value="ModA"/>
    <property type="match status" value="1"/>
</dbReference>
<organism evidence="6 7">
    <name type="scientific">Mucilaginibacter yixingensis</name>
    <dbReference type="NCBI Taxonomy" id="1295612"/>
    <lineage>
        <taxon>Bacteria</taxon>
        <taxon>Pseudomonadati</taxon>
        <taxon>Bacteroidota</taxon>
        <taxon>Sphingobacteriia</taxon>
        <taxon>Sphingobacteriales</taxon>
        <taxon>Sphingobacteriaceae</taxon>
        <taxon>Mucilaginibacter</taxon>
    </lineage>
</organism>